<feature type="transmembrane region" description="Helical" evidence="7">
    <location>
        <begin position="51"/>
        <end position="71"/>
    </location>
</feature>
<evidence type="ECO:0000256" key="2">
    <source>
        <dbReference type="ARBA" id="ARBA00005262"/>
    </source>
</evidence>
<dbReference type="Pfam" id="PF02417">
    <property type="entry name" value="Chromate_transp"/>
    <property type="match status" value="1"/>
</dbReference>
<comment type="subcellular location">
    <subcellularLocation>
        <location evidence="1">Cell membrane</location>
        <topology evidence="1">Multi-pass membrane protein</topology>
    </subcellularLocation>
</comment>
<keyword evidence="6 7" id="KW-0472">Membrane</keyword>
<dbReference type="RefSeq" id="WP_027123401.1">
    <property type="nucleotide sequence ID" value="NZ_CP103423.1"/>
</dbReference>
<feature type="transmembrane region" description="Helical" evidence="7">
    <location>
        <begin position="9"/>
        <end position="31"/>
    </location>
</feature>
<feature type="transmembrane region" description="Helical" evidence="7">
    <location>
        <begin position="78"/>
        <end position="100"/>
    </location>
</feature>
<dbReference type="EMBL" id="CP103423">
    <property type="protein sequence ID" value="UWD34150.1"/>
    <property type="molecule type" value="Genomic_DNA"/>
</dbReference>
<evidence type="ECO:0000256" key="6">
    <source>
        <dbReference type="ARBA" id="ARBA00023136"/>
    </source>
</evidence>
<accession>A0ABY5TV85</accession>
<feature type="transmembrane region" description="Helical" evidence="7">
    <location>
        <begin position="166"/>
        <end position="182"/>
    </location>
</feature>
<dbReference type="PANTHER" id="PTHR43663:SF1">
    <property type="entry name" value="CHROMATE TRANSPORTER"/>
    <property type="match status" value="1"/>
</dbReference>
<dbReference type="PANTHER" id="PTHR43663">
    <property type="entry name" value="CHROMATE TRANSPORT PROTEIN-RELATED"/>
    <property type="match status" value="1"/>
</dbReference>
<name>A0ABY5TV85_9BACT</name>
<feature type="transmembrane region" description="Helical" evidence="7">
    <location>
        <begin position="141"/>
        <end position="160"/>
    </location>
</feature>
<proteinExistence type="inferred from homology"/>
<evidence type="ECO:0000256" key="1">
    <source>
        <dbReference type="ARBA" id="ARBA00004651"/>
    </source>
</evidence>
<feature type="transmembrane region" description="Helical" evidence="7">
    <location>
        <begin position="106"/>
        <end position="129"/>
    </location>
</feature>
<gene>
    <name evidence="8" type="ORF">NX772_03635</name>
</gene>
<keyword evidence="5 7" id="KW-1133">Transmembrane helix</keyword>
<evidence type="ECO:0000256" key="3">
    <source>
        <dbReference type="ARBA" id="ARBA00022475"/>
    </source>
</evidence>
<keyword evidence="4 7" id="KW-0812">Transmembrane</keyword>
<keyword evidence="9" id="KW-1185">Reference proteome</keyword>
<comment type="similarity">
    <text evidence="2">Belongs to the chromate ion transporter (CHR) (TC 2.A.51) family.</text>
</comment>
<organism evidence="8 9">
    <name type="scientific">Mesomycoplasma molare</name>
    <dbReference type="NCBI Taxonomy" id="171288"/>
    <lineage>
        <taxon>Bacteria</taxon>
        <taxon>Bacillati</taxon>
        <taxon>Mycoplasmatota</taxon>
        <taxon>Mycoplasmoidales</taxon>
        <taxon>Metamycoplasmataceae</taxon>
        <taxon>Mesomycoplasma</taxon>
    </lineage>
</organism>
<dbReference type="InterPro" id="IPR052518">
    <property type="entry name" value="CHR_Transporter"/>
</dbReference>
<evidence type="ECO:0000256" key="7">
    <source>
        <dbReference type="SAM" id="Phobius"/>
    </source>
</evidence>
<evidence type="ECO:0000313" key="9">
    <source>
        <dbReference type="Proteomes" id="UP001058364"/>
    </source>
</evidence>
<evidence type="ECO:0000256" key="4">
    <source>
        <dbReference type="ARBA" id="ARBA00022692"/>
    </source>
</evidence>
<dbReference type="Proteomes" id="UP001058364">
    <property type="component" value="Chromosome"/>
</dbReference>
<protein>
    <submittedName>
        <fullName evidence="8">Chromate transporter</fullName>
    </submittedName>
</protein>
<reference evidence="8" key="1">
    <citation type="submission" date="2022-08" db="EMBL/GenBank/DDBJ databases">
        <title>Complete genome sequence of Mycoplasma molare type strain H 542.</title>
        <authorList>
            <person name="Spergser J."/>
        </authorList>
    </citation>
    <scope>NUCLEOTIDE SEQUENCE</scope>
    <source>
        <strain evidence="8">H 542</strain>
    </source>
</reference>
<evidence type="ECO:0000256" key="5">
    <source>
        <dbReference type="ARBA" id="ARBA00022989"/>
    </source>
</evidence>
<keyword evidence="3" id="KW-1003">Cell membrane</keyword>
<evidence type="ECO:0000313" key="8">
    <source>
        <dbReference type="EMBL" id="UWD34150.1"/>
    </source>
</evidence>
<dbReference type="InterPro" id="IPR003370">
    <property type="entry name" value="Chromate_transpt"/>
</dbReference>
<sequence>MKNKDFWKVFLFIIKVTFIGFGGGNALMPIIKKYAVEENKWITEKEFNDAIIAVNLIPGPAVIEMLSYISITKLGKLLGTLVVLLAVMPHVILSMILFYLSNFLPIKYLFVLNVAVLPVLIGVILVFAYRYFKTSFKNLTLSIWIALFMVSLAFCLFVPAPFNIPAIPLIIVILFVFIFEFIKAKRKVKK</sequence>